<dbReference type="AlphaFoldDB" id="A0A101Q9F3"/>
<keyword evidence="1" id="KW-0812">Transmembrane</keyword>
<feature type="transmembrane region" description="Helical" evidence="1">
    <location>
        <begin position="153"/>
        <end position="170"/>
    </location>
</feature>
<dbReference type="InterPro" id="IPR022062">
    <property type="entry name" value="DUF3618"/>
</dbReference>
<accession>A0A101Q9F3</accession>
<organism evidence="2 3">
    <name type="scientific">Streptomyces corchorusii</name>
    <name type="common">Streptomyces chibaensis</name>
    <dbReference type="NCBI Taxonomy" id="1903"/>
    <lineage>
        <taxon>Bacteria</taxon>
        <taxon>Bacillati</taxon>
        <taxon>Actinomycetota</taxon>
        <taxon>Actinomycetes</taxon>
        <taxon>Kitasatosporales</taxon>
        <taxon>Streptomycetaceae</taxon>
        <taxon>Streptomyces</taxon>
    </lineage>
</organism>
<proteinExistence type="predicted"/>
<name>A0A101Q9F3_STRCK</name>
<dbReference type="Pfam" id="PF12277">
    <property type="entry name" value="DUF3618"/>
    <property type="match status" value="1"/>
</dbReference>
<keyword evidence="1" id="KW-0472">Membrane</keyword>
<dbReference type="Proteomes" id="UP000053398">
    <property type="component" value="Unassembled WGS sequence"/>
</dbReference>
<keyword evidence="3" id="KW-1185">Reference proteome</keyword>
<dbReference type="RefSeq" id="WP_058080083.1">
    <property type="nucleotide sequence ID" value="NZ_KQ948357.1"/>
</dbReference>
<evidence type="ECO:0000313" key="2">
    <source>
        <dbReference type="EMBL" id="KUN25789.1"/>
    </source>
</evidence>
<evidence type="ECO:0000256" key="1">
    <source>
        <dbReference type="SAM" id="Phobius"/>
    </source>
</evidence>
<evidence type="ECO:0000313" key="3">
    <source>
        <dbReference type="Proteomes" id="UP000053398"/>
    </source>
</evidence>
<keyword evidence="1" id="KW-1133">Transmembrane helix</keyword>
<gene>
    <name evidence="2" type="ORF">AQJ11_20535</name>
</gene>
<dbReference type="EMBL" id="LMWP01000019">
    <property type="protein sequence ID" value="KUN25789.1"/>
    <property type="molecule type" value="Genomic_DNA"/>
</dbReference>
<comment type="caution">
    <text evidence="2">The sequence shown here is derived from an EMBL/GenBank/DDBJ whole genome shotgun (WGS) entry which is preliminary data.</text>
</comment>
<protein>
    <submittedName>
        <fullName evidence="2">Circumsporozoite protein</fullName>
    </submittedName>
</protein>
<reference evidence="2 3" key="1">
    <citation type="submission" date="2015-10" db="EMBL/GenBank/DDBJ databases">
        <title>Draft genome sequence of Streptomyces corchorusii DSM 40340, type strain for the species Streptomyces corchorusii.</title>
        <authorList>
            <person name="Ruckert C."/>
            <person name="Winkler A."/>
            <person name="Kalinowski J."/>
            <person name="Kampfer P."/>
            <person name="Glaeser S."/>
        </authorList>
    </citation>
    <scope>NUCLEOTIDE SEQUENCE [LARGE SCALE GENOMIC DNA]</scope>
    <source>
        <strain evidence="2 3">DSM 40340</strain>
    </source>
</reference>
<sequence>MTHRNPHGSGAKGPDELRRQIEHTRNQLGDTVAQLVDRVDVKGRARARAADLRDKAGAMTVQLRAGAAQAGHGVQDRAAKAGHLVQDRAARAGHTAQERMTKAGHLVQEQAGHGRHALRDRATHAGHTMEHDARVPRPVRSAVSAAMRHPRPALLIGAAGAAVIGAAVIWRRVDRCR</sequence>